<dbReference type="InterPro" id="IPR032710">
    <property type="entry name" value="NTF2-like_dom_sf"/>
</dbReference>
<keyword evidence="3" id="KW-1185">Reference proteome</keyword>
<dbReference type="Proteomes" id="UP000292702">
    <property type="component" value="Unassembled WGS sequence"/>
</dbReference>
<feature type="domain" description="SnoaL-like" evidence="1">
    <location>
        <begin position="17"/>
        <end position="116"/>
    </location>
</feature>
<evidence type="ECO:0000259" key="1">
    <source>
        <dbReference type="Pfam" id="PF12680"/>
    </source>
</evidence>
<evidence type="ECO:0000313" key="3">
    <source>
        <dbReference type="Proteomes" id="UP000292702"/>
    </source>
</evidence>
<protein>
    <recommendedName>
        <fullName evidence="1">SnoaL-like domain-containing protein</fullName>
    </recommendedName>
</protein>
<name>A0A4R0RUJ1_9APHY</name>
<dbReference type="Pfam" id="PF12680">
    <property type="entry name" value="SnoaL_2"/>
    <property type="match status" value="1"/>
</dbReference>
<comment type="caution">
    <text evidence="2">The sequence shown here is derived from an EMBL/GenBank/DDBJ whole genome shotgun (WGS) entry which is preliminary data.</text>
</comment>
<dbReference type="STRING" id="92696.A0A4R0RUJ1"/>
<accession>A0A4R0RUJ1</accession>
<sequence>MPVTPTFDDPSPQLAAVLRWLNAMATGDLAEAKAVHTDDSVLVPGPASLKVPPIEGKKALVEMYSKVLPTMTSFTITIKDVTEAPGKVVVHALGDAKTSYGYHYANEYMYTFHLAAQGDGSFKISKLLEFTDATITKAYLEVLKKLMETANVS</sequence>
<dbReference type="OrthoDB" id="3758478at2759"/>
<dbReference type="SUPFAM" id="SSF54427">
    <property type="entry name" value="NTF2-like"/>
    <property type="match status" value="1"/>
</dbReference>
<gene>
    <name evidence="2" type="ORF">EIP91_005482</name>
</gene>
<dbReference type="EMBL" id="RWJN01000003">
    <property type="protein sequence ID" value="TCD71716.1"/>
    <property type="molecule type" value="Genomic_DNA"/>
</dbReference>
<proteinExistence type="predicted"/>
<reference evidence="2 3" key="1">
    <citation type="submission" date="2018-11" db="EMBL/GenBank/DDBJ databases">
        <title>Genome assembly of Steccherinum ochraceum LE-BIN_3174, the white-rot fungus of the Steccherinaceae family (The Residual Polyporoid clade, Polyporales, Basidiomycota).</title>
        <authorList>
            <person name="Fedorova T.V."/>
            <person name="Glazunova O.A."/>
            <person name="Landesman E.O."/>
            <person name="Moiseenko K.V."/>
            <person name="Psurtseva N.V."/>
            <person name="Savinova O.S."/>
            <person name="Shakhova N.V."/>
            <person name="Tyazhelova T.V."/>
            <person name="Vasina D.V."/>
        </authorList>
    </citation>
    <scope>NUCLEOTIDE SEQUENCE [LARGE SCALE GENOMIC DNA]</scope>
    <source>
        <strain evidence="2 3">LE-BIN_3174</strain>
    </source>
</reference>
<dbReference type="AlphaFoldDB" id="A0A4R0RUJ1"/>
<dbReference type="InterPro" id="IPR037401">
    <property type="entry name" value="SnoaL-like"/>
</dbReference>
<dbReference type="Gene3D" id="3.10.450.50">
    <property type="match status" value="1"/>
</dbReference>
<evidence type="ECO:0000313" key="2">
    <source>
        <dbReference type="EMBL" id="TCD71716.1"/>
    </source>
</evidence>
<organism evidence="2 3">
    <name type="scientific">Steccherinum ochraceum</name>
    <dbReference type="NCBI Taxonomy" id="92696"/>
    <lineage>
        <taxon>Eukaryota</taxon>
        <taxon>Fungi</taxon>
        <taxon>Dikarya</taxon>
        <taxon>Basidiomycota</taxon>
        <taxon>Agaricomycotina</taxon>
        <taxon>Agaricomycetes</taxon>
        <taxon>Polyporales</taxon>
        <taxon>Steccherinaceae</taxon>
        <taxon>Steccherinum</taxon>
    </lineage>
</organism>